<gene>
    <name evidence="2" type="ORF">ACHAW5_003122</name>
</gene>
<dbReference type="AlphaFoldDB" id="A0ABD3QKQ3"/>
<sequence length="221" mass="23543">MPSAATSREGQAHYEDEDENDDRRRRRRRRAAGDPLVALVALVDGSRGRRRLDDAIVCPEDVLECPNGGGYLSRDPNMGCMFGDCPVVNNADEDKDAVAVAGDGVVDDGEVVGGVLFGASADVGVGDGDSFLAGSNNGTEGPGNDFVVVEHALNESAPSVVEARGADYDYDDDVDDSHRRRGSPTDHRRDGLLAYSHYHWRYPPPSSAIACPITGYTCTSG</sequence>
<evidence type="ECO:0000313" key="2">
    <source>
        <dbReference type="EMBL" id="KAL3800777.1"/>
    </source>
</evidence>
<feature type="region of interest" description="Disordered" evidence="1">
    <location>
        <begin position="165"/>
        <end position="188"/>
    </location>
</feature>
<proteinExistence type="predicted"/>
<name>A0ABD3QKQ3_9STRA</name>
<dbReference type="Proteomes" id="UP001530315">
    <property type="component" value="Unassembled WGS sequence"/>
</dbReference>
<accession>A0ABD3QKQ3</accession>
<organism evidence="2 3">
    <name type="scientific">Stephanodiscus triporus</name>
    <dbReference type="NCBI Taxonomy" id="2934178"/>
    <lineage>
        <taxon>Eukaryota</taxon>
        <taxon>Sar</taxon>
        <taxon>Stramenopiles</taxon>
        <taxon>Ochrophyta</taxon>
        <taxon>Bacillariophyta</taxon>
        <taxon>Coscinodiscophyceae</taxon>
        <taxon>Thalassiosirophycidae</taxon>
        <taxon>Stephanodiscales</taxon>
        <taxon>Stephanodiscaceae</taxon>
        <taxon>Stephanodiscus</taxon>
    </lineage>
</organism>
<evidence type="ECO:0000313" key="3">
    <source>
        <dbReference type="Proteomes" id="UP001530315"/>
    </source>
</evidence>
<protein>
    <recommendedName>
        <fullName evidence="4">Subtilisin</fullName>
    </recommendedName>
</protein>
<evidence type="ECO:0008006" key="4">
    <source>
        <dbReference type="Google" id="ProtNLM"/>
    </source>
</evidence>
<dbReference type="EMBL" id="JALLAZ020000208">
    <property type="protein sequence ID" value="KAL3800777.1"/>
    <property type="molecule type" value="Genomic_DNA"/>
</dbReference>
<comment type="caution">
    <text evidence="2">The sequence shown here is derived from an EMBL/GenBank/DDBJ whole genome shotgun (WGS) entry which is preliminary data.</text>
</comment>
<reference evidence="2 3" key="1">
    <citation type="submission" date="2024-10" db="EMBL/GenBank/DDBJ databases">
        <title>Updated reference genomes for cyclostephanoid diatoms.</title>
        <authorList>
            <person name="Roberts W.R."/>
            <person name="Alverson A.J."/>
        </authorList>
    </citation>
    <scope>NUCLEOTIDE SEQUENCE [LARGE SCALE GENOMIC DNA]</scope>
    <source>
        <strain evidence="2 3">AJA276-08</strain>
    </source>
</reference>
<feature type="region of interest" description="Disordered" evidence="1">
    <location>
        <begin position="1"/>
        <end position="30"/>
    </location>
</feature>
<keyword evidence="3" id="KW-1185">Reference proteome</keyword>
<evidence type="ECO:0000256" key="1">
    <source>
        <dbReference type="SAM" id="MobiDB-lite"/>
    </source>
</evidence>